<dbReference type="InterPro" id="IPR008927">
    <property type="entry name" value="6-PGluconate_DH-like_C_sf"/>
</dbReference>
<keyword evidence="6" id="KW-1185">Reference proteome</keyword>
<dbReference type="EMBL" id="ACHA02000012">
    <property type="protein sequence ID" value="EFK56168.1"/>
    <property type="molecule type" value="Genomic_DNA"/>
</dbReference>
<evidence type="ECO:0000313" key="6">
    <source>
        <dbReference type="Proteomes" id="UP000006258"/>
    </source>
</evidence>
<dbReference type="InterPro" id="IPR036291">
    <property type="entry name" value="NAD(P)-bd_dom_sf"/>
</dbReference>
<dbReference type="AlphaFoldDB" id="D7VQW7"/>
<keyword evidence="2" id="KW-0520">NAD</keyword>
<dbReference type="RefSeq" id="WP_002994508.1">
    <property type="nucleotide sequence ID" value="NZ_GL379770.1"/>
</dbReference>
<dbReference type="Gene3D" id="1.10.1040.10">
    <property type="entry name" value="N-(1-d-carboxylethyl)-l-norvaline Dehydrogenase, domain 2"/>
    <property type="match status" value="1"/>
</dbReference>
<gene>
    <name evidence="5" type="primary">uxuB</name>
    <name evidence="5" type="ORF">HMPREF0766_13371</name>
</gene>
<comment type="caution">
    <text evidence="5">The sequence shown here is derived from an EMBL/GenBank/DDBJ whole genome shotgun (WGS) entry which is preliminary data.</text>
</comment>
<dbReference type="InterPro" id="IPR013118">
    <property type="entry name" value="Mannitol_DH_C"/>
</dbReference>
<dbReference type="HOGENOM" id="CLU_027324_0_1_10"/>
<dbReference type="STRING" id="525373.HMPREF0766_13371"/>
<evidence type="ECO:0000256" key="1">
    <source>
        <dbReference type="ARBA" id="ARBA00023002"/>
    </source>
</evidence>
<dbReference type="eggNOG" id="COG0246">
    <property type="taxonomic scope" value="Bacteria"/>
</dbReference>
<dbReference type="InterPro" id="IPR050988">
    <property type="entry name" value="Mannitol_DH/Oxidoreductase"/>
</dbReference>
<evidence type="ECO:0000259" key="3">
    <source>
        <dbReference type="Pfam" id="PF01232"/>
    </source>
</evidence>
<dbReference type="Pfam" id="PF08125">
    <property type="entry name" value="Mannitol_dh_C"/>
    <property type="match status" value="1"/>
</dbReference>
<protein>
    <submittedName>
        <fullName evidence="5">Mannitol dehydrogenase domain protein</fullName>
        <ecNumber evidence="5">1.1.1.57</ecNumber>
    </submittedName>
</protein>
<dbReference type="GeneID" id="95431406"/>
<name>D7VQW7_SPHSI</name>
<keyword evidence="1 5" id="KW-0560">Oxidoreductase</keyword>
<dbReference type="Proteomes" id="UP000006258">
    <property type="component" value="Unassembled WGS sequence"/>
</dbReference>
<dbReference type="Gene3D" id="3.40.50.720">
    <property type="entry name" value="NAD(P)-binding Rossmann-like Domain"/>
    <property type="match status" value="1"/>
</dbReference>
<accession>D7VQW7</accession>
<organism evidence="5 6">
    <name type="scientific">Sphingobacterium spiritivorum ATCC 33861</name>
    <dbReference type="NCBI Taxonomy" id="525373"/>
    <lineage>
        <taxon>Bacteria</taxon>
        <taxon>Pseudomonadati</taxon>
        <taxon>Bacteroidota</taxon>
        <taxon>Sphingobacteriia</taxon>
        <taxon>Sphingobacteriales</taxon>
        <taxon>Sphingobacteriaceae</taxon>
        <taxon>Sphingobacterium</taxon>
    </lineage>
</organism>
<dbReference type="EC" id="1.1.1.57" evidence="5"/>
<dbReference type="SUPFAM" id="SSF51735">
    <property type="entry name" value="NAD(P)-binding Rossmann-fold domains"/>
    <property type="match status" value="1"/>
</dbReference>
<dbReference type="GO" id="GO:0008866">
    <property type="term" value="F:fructuronate reductase activity"/>
    <property type="evidence" value="ECO:0007669"/>
    <property type="project" value="UniProtKB-EC"/>
</dbReference>
<dbReference type="OrthoDB" id="9768714at2"/>
<dbReference type="PANTHER" id="PTHR43362">
    <property type="entry name" value="MANNITOL DEHYDROGENASE DSF1-RELATED"/>
    <property type="match status" value="1"/>
</dbReference>
<dbReference type="GO" id="GO:0019594">
    <property type="term" value="P:mannitol metabolic process"/>
    <property type="evidence" value="ECO:0007669"/>
    <property type="project" value="InterPro"/>
</dbReference>
<evidence type="ECO:0000256" key="2">
    <source>
        <dbReference type="ARBA" id="ARBA00023027"/>
    </source>
</evidence>
<feature type="domain" description="Mannitol dehydrogenase N-terminal" evidence="3">
    <location>
        <begin position="16"/>
        <end position="266"/>
    </location>
</feature>
<dbReference type="PROSITE" id="PS00974">
    <property type="entry name" value="MANNITOL_DHGENASE"/>
    <property type="match status" value="1"/>
</dbReference>
<reference evidence="5" key="1">
    <citation type="submission" date="2010-07" db="EMBL/GenBank/DDBJ databases">
        <authorList>
            <person name="Muzny D."/>
            <person name="Qin X."/>
            <person name="Buhay C."/>
            <person name="Dugan-Rocha S."/>
            <person name="Ding Y."/>
            <person name="Chen G."/>
            <person name="Hawes A."/>
            <person name="Holder M."/>
            <person name="Jhangiani S."/>
            <person name="Johnson A."/>
            <person name="Khan Z."/>
            <person name="Li Z."/>
            <person name="Liu W."/>
            <person name="Liu X."/>
            <person name="Perez L."/>
            <person name="Shen H."/>
            <person name="Wang Q."/>
            <person name="Watt J."/>
            <person name="Xi L."/>
            <person name="Xin Y."/>
            <person name="Zhou J."/>
            <person name="Deng J."/>
            <person name="Jiang H."/>
            <person name="Liu Y."/>
            <person name="Qu J."/>
            <person name="Song X.-Z."/>
            <person name="Zhang L."/>
            <person name="Villasana D."/>
            <person name="Johnson A."/>
            <person name="Liu J."/>
            <person name="Liyanage D."/>
            <person name="Lorensuhewa L."/>
            <person name="Robinson T."/>
            <person name="Song A."/>
            <person name="Song B.-B."/>
            <person name="Dinh H."/>
            <person name="Thornton R."/>
            <person name="Coyle M."/>
            <person name="Francisco L."/>
            <person name="Jackson L."/>
            <person name="Javaid M."/>
            <person name="Korchina V."/>
            <person name="Kovar C."/>
            <person name="Mata R."/>
            <person name="Mathew T."/>
            <person name="Ngo R."/>
            <person name="Nguyen L."/>
            <person name="Nguyen N."/>
            <person name="Okwuonu G."/>
            <person name="Ongeri F."/>
            <person name="Pham C."/>
            <person name="Simmons D."/>
            <person name="Wilczek-Boney K."/>
            <person name="Hale W."/>
            <person name="Jakkamsetti A."/>
            <person name="Pham P."/>
            <person name="Ruth R."/>
            <person name="San Lucas F."/>
            <person name="Warren J."/>
            <person name="Zhang J."/>
            <person name="Zhao Z."/>
            <person name="Zhou C."/>
            <person name="Zhu D."/>
            <person name="Lee S."/>
            <person name="Bess C."/>
            <person name="Blankenburg K."/>
            <person name="Forbes L."/>
            <person name="Fu Q."/>
            <person name="Gubbala S."/>
            <person name="Hirani K."/>
            <person name="Jayaseelan J.C."/>
            <person name="Lara F."/>
            <person name="Munidasa M."/>
            <person name="Palculict T."/>
            <person name="Patil S."/>
            <person name="Pu L.-L."/>
            <person name="Saada N."/>
            <person name="Tang L."/>
            <person name="Weissenberger G."/>
            <person name="Zhu Y."/>
            <person name="Hemphill L."/>
            <person name="Shang Y."/>
            <person name="Youmans B."/>
            <person name="Ayvaz T."/>
            <person name="Ross M."/>
            <person name="Santibanez J."/>
            <person name="Aqrawi P."/>
            <person name="Gross S."/>
            <person name="Joshi V."/>
            <person name="Fowler G."/>
            <person name="Nazareth L."/>
            <person name="Reid J."/>
            <person name="Worley K."/>
            <person name="Petrosino J."/>
            <person name="Highlander S."/>
            <person name="Gibbs R."/>
        </authorList>
    </citation>
    <scope>NUCLEOTIDE SEQUENCE [LARGE SCALE GENOMIC DNA]</scope>
    <source>
        <strain evidence="5">ATCC 33861</strain>
    </source>
</reference>
<dbReference type="PANTHER" id="PTHR43362:SF1">
    <property type="entry name" value="MANNITOL DEHYDROGENASE 2-RELATED"/>
    <property type="match status" value="1"/>
</dbReference>
<feature type="domain" description="Mannitol dehydrogenase C-terminal" evidence="4">
    <location>
        <begin position="275"/>
        <end position="454"/>
    </location>
</feature>
<evidence type="ECO:0000259" key="4">
    <source>
        <dbReference type="Pfam" id="PF08125"/>
    </source>
</evidence>
<dbReference type="InterPro" id="IPR023027">
    <property type="entry name" value="Mannitol_DH_CS"/>
</dbReference>
<dbReference type="Pfam" id="PF01232">
    <property type="entry name" value="Mannitol_dh"/>
    <property type="match status" value="1"/>
</dbReference>
<dbReference type="PRINTS" id="PR00084">
    <property type="entry name" value="MTLDHDRGNASE"/>
</dbReference>
<dbReference type="InterPro" id="IPR013131">
    <property type="entry name" value="Mannitol_DH_N"/>
</dbReference>
<evidence type="ECO:0000313" key="5">
    <source>
        <dbReference type="EMBL" id="EFK56168.1"/>
    </source>
</evidence>
<dbReference type="SUPFAM" id="SSF48179">
    <property type="entry name" value="6-phosphogluconate dehydrogenase C-terminal domain-like"/>
    <property type="match status" value="1"/>
</dbReference>
<proteinExistence type="predicted"/>
<dbReference type="InterPro" id="IPR000669">
    <property type="entry name" value="Mannitol_DH"/>
</dbReference>
<dbReference type="InterPro" id="IPR013328">
    <property type="entry name" value="6PGD_dom2"/>
</dbReference>
<sequence length="488" mass="55385">MKVHTYNYDRNTIQSGILHIGVGNFHRAHQAFYTDQLLHDEDQKQWGICGACLLPGDEKLVQNLRSQQLDYTLTVCGREGEHDIYRIGSLSELLWAVEDQQELLHKIADSAIRIITLTITEGGYNLDKVTNEFMLDNEWIKDDLIHPANPTTVFGYIAEGLRQRKASGSGGITILSCDNLQHNGNTAKRAFCTFIAAQDPELAEWMETNVSFPNSMVDRITPATTAQDITRLNNQSGIYDKAPVYCEDFIQWVIEDNFIAGRPAWERVGVEFTDDVTAYENMKLSLLNASHTLLSYPSFLIGYRKVDEAMQDKEMVKFVCDFMDTDITPHVPPPTGIDLKEYKQTLIERFANPAVSDQISRLCFDGISKFPVYIMPNLLKMIKDNQELSRVAFLIASYRHYLKYQTDDKQQQFEIAEPWLTAEDRESTKSNNPVDFLRLSAFRSTDLTAVASFVGLYTGFAHSIREKGLKKVLQCIKCAKGGLQSILD</sequence>